<organism evidence="4 5">
    <name type="scientific">Dictyostelium purpureum</name>
    <name type="common">Slime mold</name>
    <dbReference type="NCBI Taxonomy" id="5786"/>
    <lineage>
        <taxon>Eukaryota</taxon>
        <taxon>Amoebozoa</taxon>
        <taxon>Evosea</taxon>
        <taxon>Eumycetozoa</taxon>
        <taxon>Dictyostelia</taxon>
        <taxon>Dictyosteliales</taxon>
        <taxon>Dictyosteliaceae</taxon>
        <taxon>Dictyostelium</taxon>
    </lineage>
</organism>
<comment type="similarity">
    <text evidence="1">Belongs to the PA28 family.</text>
</comment>
<dbReference type="InterPro" id="IPR036252">
    <property type="entry name" value="Proteasome_activ_sf"/>
</dbReference>
<dbReference type="GO" id="GO:0061133">
    <property type="term" value="F:endopeptidase activator activity"/>
    <property type="evidence" value="ECO:0000318"/>
    <property type="project" value="GO_Central"/>
</dbReference>
<accession>F0ZQW8</accession>
<dbReference type="PANTHER" id="PTHR10660">
    <property type="entry name" value="PROTEASOME REGULATOR PA28"/>
    <property type="match status" value="1"/>
</dbReference>
<dbReference type="GeneID" id="10503240"/>
<dbReference type="GO" id="GO:0008537">
    <property type="term" value="C:proteasome activator complex"/>
    <property type="evidence" value="ECO:0007669"/>
    <property type="project" value="InterPro"/>
</dbReference>
<sequence length="227" mass="26900">MSNKKTTEIKLDERVNSYKEYLYEKTLNYLKNVIPERIQEFHKLSQKGDENFKDDPIQNVLKKRKLESDNGFEAPSLENLMKINKKIIEAHTKLRKDYIEVIEIFSTIRAWIHMNIPRIEDGNNFGVDIQEDVVATLTKLEDVYTTLLETCESYFTSRAQYMKRALKYKEIDSYRHVIAQIDEKEFIKFNFAYFDLANNYSTTYSLIVKNFAKLEQPRPTNVTSSMF</sequence>
<dbReference type="InterPro" id="IPR003186">
    <property type="entry name" value="PA28_C"/>
</dbReference>
<dbReference type="FunCoup" id="F0ZQW8">
    <property type="interactions" value="290"/>
</dbReference>
<dbReference type="GO" id="GO:0030163">
    <property type="term" value="P:protein catabolic process"/>
    <property type="evidence" value="ECO:0007669"/>
    <property type="project" value="EnsemblProtists"/>
</dbReference>
<feature type="domain" description="Proteasome activator PA28 C-terminal" evidence="3">
    <location>
        <begin position="81"/>
        <end position="223"/>
    </location>
</feature>
<dbReference type="InterPro" id="IPR036997">
    <property type="entry name" value="PA28_C_sf"/>
</dbReference>
<dbReference type="Proteomes" id="UP000001064">
    <property type="component" value="Unassembled WGS sequence"/>
</dbReference>
<evidence type="ECO:0000256" key="2">
    <source>
        <dbReference type="ARBA" id="ARBA00022942"/>
    </source>
</evidence>
<gene>
    <name evidence="4" type="ORF">DICPUDRAFT_36346</name>
</gene>
<dbReference type="eggNOG" id="KOG4470">
    <property type="taxonomic scope" value="Eukaryota"/>
</dbReference>
<dbReference type="FunFam" id="1.20.120.180:FF:000002">
    <property type="entry name" value="Proteasome activator complex subunit 1"/>
    <property type="match status" value="1"/>
</dbReference>
<dbReference type="OrthoDB" id="6591885at2759"/>
<protein>
    <recommendedName>
        <fullName evidence="3">Proteasome activator PA28 C-terminal domain-containing protein</fullName>
    </recommendedName>
</protein>
<dbReference type="PANTHER" id="PTHR10660:SF2">
    <property type="entry name" value="LD45860P"/>
    <property type="match status" value="1"/>
</dbReference>
<dbReference type="RefSeq" id="XP_003289811.1">
    <property type="nucleotide sequence ID" value="XM_003289763.1"/>
</dbReference>
<evidence type="ECO:0000259" key="3">
    <source>
        <dbReference type="Pfam" id="PF02252"/>
    </source>
</evidence>
<dbReference type="GO" id="GO:0061136">
    <property type="term" value="P:regulation of proteasomal protein catabolic process"/>
    <property type="evidence" value="ECO:0000318"/>
    <property type="project" value="GO_Central"/>
</dbReference>
<keyword evidence="5" id="KW-1185">Reference proteome</keyword>
<dbReference type="OMA" id="PMFNERN"/>
<evidence type="ECO:0000313" key="5">
    <source>
        <dbReference type="Proteomes" id="UP000001064"/>
    </source>
</evidence>
<dbReference type="InterPro" id="IPR009077">
    <property type="entry name" value="Proteasome_activ_PA28"/>
</dbReference>
<dbReference type="GO" id="GO:0005737">
    <property type="term" value="C:cytoplasm"/>
    <property type="evidence" value="ECO:0000318"/>
    <property type="project" value="GO_Central"/>
</dbReference>
<name>F0ZQW8_DICPU</name>
<evidence type="ECO:0000256" key="1">
    <source>
        <dbReference type="ARBA" id="ARBA00005883"/>
    </source>
</evidence>
<dbReference type="GO" id="GO:2000045">
    <property type="term" value="P:regulation of G1/S transition of mitotic cell cycle"/>
    <property type="evidence" value="ECO:0000318"/>
    <property type="project" value="GO_Central"/>
</dbReference>
<reference evidence="5" key="1">
    <citation type="journal article" date="2011" name="Genome Biol.">
        <title>Comparative genomics of the social amoebae Dictyostelium discoideum and Dictyostelium purpureum.</title>
        <authorList>
            <consortium name="US DOE Joint Genome Institute (JGI-PGF)"/>
            <person name="Sucgang R."/>
            <person name="Kuo A."/>
            <person name="Tian X."/>
            <person name="Salerno W."/>
            <person name="Parikh A."/>
            <person name="Feasley C.L."/>
            <person name="Dalin E."/>
            <person name="Tu H."/>
            <person name="Huang E."/>
            <person name="Barry K."/>
            <person name="Lindquist E."/>
            <person name="Shapiro H."/>
            <person name="Bruce D."/>
            <person name="Schmutz J."/>
            <person name="Salamov A."/>
            <person name="Fey P."/>
            <person name="Gaudet P."/>
            <person name="Anjard C."/>
            <person name="Babu M.M."/>
            <person name="Basu S."/>
            <person name="Bushmanova Y."/>
            <person name="van der Wel H."/>
            <person name="Katoh-Kurasawa M."/>
            <person name="Dinh C."/>
            <person name="Coutinho P.M."/>
            <person name="Saito T."/>
            <person name="Elias M."/>
            <person name="Schaap P."/>
            <person name="Kay R.R."/>
            <person name="Henrissat B."/>
            <person name="Eichinger L."/>
            <person name="Rivero F."/>
            <person name="Putnam N.H."/>
            <person name="West C.M."/>
            <person name="Loomis W.F."/>
            <person name="Chisholm R.L."/>
            <person name="Shaulsky G."/>
            <person name="Strassmann J.E."/>
            <person name="Queller D.C."/>
            <person name="Kuspa A."/>
            <person name="Grigoriev I.V."/>
        </authorList>
    </citation>
    <scope>NUCLEOTIDE SEQUENCE [LARGE SCALE GENOMIC DNA]</scope>
    <source>
        <strain evidence="5">QSDP1</strain>
    </source>
</reference>
<dbReference type="STRING" id="5786.F0ZQW8"/>
<dbReference type="Pfam" id="PF02252">
    <property type="entry name" value="PA28_C"/>
    <property type="match status" value="1"/>
</dbReference>
<dbReference type="GO" id="GO:0005654">
    <property type="term" value="C:nucleoplasm"/>
    <property type="evidence" value="ECO:0000318"/>
    <property type="project" value="GO_Central"/>
</dbReference>
<dbReference type="AlphaFoldDB" id="F0ZQW8"/>
<keyword evidence="2" id="KW-0647">Proteasome</keyword>
<dbReference type="SUPFAM" id="SSF47216">
    <property type="entry name" value="Proteasome activator"/>
    <property type="match status" value="1"/>
</dbReference>
<dbReference type="Gene3D" id="1.20.120.180">
    <property type="entry name" value="Proteasome activator pa28, C-terminal domain"/>
    <property type="match status" value="1"/>
</dbReference>
<proteinExistence type="inferred from homology"/>
<dbReference type="InParanoid" id="F0ZQW8"/>
<dbReference type="KEGG" id="dpp:DICPUDRAFT_36346"/>
<dbReference type="VEuPathDB" id="AmoebaDB:DICPUDRAFT_36346"/>
<dbReference type="EMBL" id="GL871132">
    <property type="protein sequence ID" value="EGC33641.1"/>
    <property type="molecule type" value="Genomic_DNA"/>
</dbReference>
<evidence type="ECO:0000313" key="4">
    <source>
        <dbReference type="EMBL" id="EGC33641.1"/>
    </source>
</evidence>